<dbReference type="InterPro" id="IPR006015">
    <property type="entry name" value="Universal_stress_UspA"/>
</dbReference>
<proteinExistence type="inferred from homology"/>
<comment type="similarity">
    <text evidence="1">Belongs to the universal stress protein A family.</text>
</comment>
<evidence type="ECO:0000313" key="4">
    <source>
        <dbReference type="Proteomes" id="UP001597052"/>
    </source>
</evidence>
<organism evidence="3 4">
    <name type="scientific">Halohasta litorea</name>
    <dbReference type="NCBI Taxonomy" id="869891"/>
    <lineage>
        <taxon>Archaea</taxon>
        <taxon>Methanobacteriati</taxon>
        <taxon>Methanobacteriota</taxon>
        <taxon>Stenosarchaea group</taxon>
        <taxon>Halobacteria</taxon>
        <taxon>Halobacteriales</taxon>
        <taxon>Haloferacaceae</taxon>
        <taxon>Halohasta</taxon>
    </lineage>
</organism>
<dbReference type="CDD" id="cd00293">
    <property type="entry name" value="USP-like"/>
    <property type="match status" value="1"/>
</dbReference>
<dbReference type="PANTHER" id="PTHR46268">
    <property type="entry name" value="STRESS RESPONSE PROTEIN NHAX"/>
    <property type="match status" value="1"/>
</dbReference>
<evidence type="ECO:0000259" key="2">
    <source>
        <dbReference type="Pfam" id="PF00582"/>
    </source>
</evidence>
<dbReference type="EMBL" id="JBHUDM010000001">
    <property type="protein sequence ID" value="MFD1640526.1"/>
    <property type="molecule type" value="Genomic_DNA"/>
</dbReference>
<dbReference type="Proteomes" id="UP001597052">
    <property type="component" value="Unassembled WGS sequence"/>
</dbReference>
<dbReference type="PIRSF" id="PIRSF006276">
    <property type="entry name" value="UspA"/>
    <property type="match status" value="1"/>
</dbReference>
<evidence type="ECO:0000256" key="1">
    <source>
        <dbReference type="ARBA" id="ARBA00008791"/>
    </source>
</evidence>
<protein>
    <submittedName>
        <fullName evidence="3">Universal stress protein</fullName>
    </submittedName>
</protein>
<keyword evidence="4" id="KW-1185">Reference proteome</keyword>
<dbReference type="InterPro" id="IPR014729">
    <property type="entry name" value="Rossmann-like_a/b/a_fold"/>
</dbReference>
<dbReference type="InterPro" id="IPR006016">
    <property type="entry name" value="UspA"/>
</dbReference>
<feature type="domain" description="UspA" evidence="2">
    <location>
        <begin position="1"/>
        <end position="142"/>
    </location>
</feature>
<dbReference type="PANTHER" id="PTHR46268:SF6">
    <property type="entry name" value="UNIVERSAL STRESS PROTEIN UP12"/>
    <property type="match status" value="1"/>
</dbReference>
<dbReference type="PRINTS" id="PR01438">
    <property type="entry name" value="UNVRSLSTRESS"/>
</dbReference>
<accession>A0ABD6D3C9</accession>
<gene>
    <name evidence="3" type="ORF">ACFSBW_01375</name>
</gene>
<reference evidence="3 4" key="1">
    <citation type="journal article" date="2019" name="Int. J. Syst. Evol. Microbiol.">
        <title>The Global Catalogue of Microorganisms (GCM) 10K type strain sequencing project: providing services to taxonomists for standard genome sequencing and annotation.</title>
        <authorList>
            <consortium name="The Broad Institute Genomics Platform"/>
            <consortium name="The Broad Institute Genome Sequencing Center for Infectious Disease"/>
            <person name="Wu L."/>
            <person name="Ma J."/>
        </authorList>
    </citation>
    <scope>NUCLEOTIDE SEQUENCE [LARGE SCALE GENOMIC DNA]</scope>
    <source>
        <strain evidence="3 4">CGMCC 1.10593</strain>
    </source>
</reference>
<dbReference type="AlphaFoldDB" id="A0ABD6D3C9"/>
<name>A0ABD6D3C9_9EURY</name>
<comment type="caution">
    <text evidence="3">The sequence shown here is derived from an EMBL/GenBank/DDBJ whole genome shotgun (WGS) entry which is preliminary data.</text>
</comment>
<dbReference type="RefSeq" id="WP_256397529.1">
    <property type="nucleotide sequence ID" value="NZ_JANHDJ010000007.1"/>
</dbReference>
<dbReference type="Pfam" id="PF00582">
    <property type="entry name" value="Usp"/>
    <property type="match status" value="1"/>
</dbReference>
<dbReference type="SUPFAM" id="SSF52402">
    <property type="entry name" value="Adenine nucleotide alpha hydrolases-like"/>
    <property type="match status" value="1"/>
</dbReference>
<sequence length="142" mass="14658">MYNEILVATDGSDASVVAVDQALAVADRFGATVHLLHVVDLGTEMSGSAEGAIASQLTDTLDKMATEALDAAESRAAEAGVPTERVALEGIPHEAIVDYCANHGIDLVVLGSTGRSGITEHLMGSTTDRVARSVEVSVLIAR</sequence>
<dbReference type="Gene3D" id="3.40.50.620">
    <property type="entry name" value="HUPs"/>
    <property type="match status" value="1"/>
</dbReference>
<evidence type="ECO:0000313" key="3">
    <source>
        <dbReference type="EMBL" id="MFD1640526.1"/>
    </source>
</evidence>